<dbReference type="Gene3D" id="1.10.405.20">
    <property type="match status" value="1"/>
</dbReference>
<protein>
    <submittedName>
        <fullName evidence="2">Uncharacterized protein</fullName>
    </submittedName>
</protein>
<dbReference type="PANTHER" id="PTHR43734:SF4">
    <property type="entry name" value="AMINE OXIDASE DOMAIN-CONTAINING PROTEIN"/>
    <property type="match status" value="1"/>
</dbReference>
<proteinExistence type="predicted"/>
<evidence type="ECO:0000313" key="2">
    <source>
        <dbReference type="EMBL" id="KAH6895740.1"/>
    </source>
</evidence>
<dbReference type="InterPro" id="IPR036188">
    <property type="entry name" value="FAD/NAD-bd_sf"/>
</dbReference>
<organism evidence="2 3">
    <name type="scientific">Thelonectria olida</name>
    <dbReference type="NCBI Taxonomy" id="1576542"/>
    <lineage>
        <taxon>Eukaryota</taxon>
        <taxon>Fungi</taxon>
        <taxon>Dikarya</taxon>
        <taxon>Ascomycota</taxon>
        <taxon>Pezizomycotina</taxon>
        <taxon>Sordariomycetes</taxon>
        <taxon>Hypocreomycetidae</taxon>
        <taxon>Hypocreales</taxon>
        <taxon>Nectriaceae</taxon>
        <taxon>Thelonectria</taxon>
    </lineage>
</organism>
<dbReference type="AlphaFoldDB" id="A0A9P8WBW2"/>
<dbReference type="EMBL" id="JAGPYM010000004">
    <property type="protein sequence ID" value="KAH6895740.1"/>
    <property type="molecule type" value="Genomic_DNA"/>
</dbReference>
<keyword evidence="3" id="KW-1185">Reference proteome</keyword>
<comment type="caution">
    <text evidence="2">The sequence shown here is derived from an EMBL/GenBank/DDBJ whole genome shotgun (WGS) entry which is preliminary data.</text>
</comment>
<dbReference type="PRINTS" id="PR00411">
    <property type="entry name" value="PNDRDTASEI"/>
</dbReference>
<dbReference type="PANTHER" id="PTHR43734">
    <property type="entry name" value="PHYTOENE DESATURASE"/>
    <property type="match status" value="1"/>
</dbReference>
<dbReference type="Gene3D" id="3.50.50.60">
    <property type="entry name" value="FAD/NAD(P)-binding domain"/>
    <property type="match status" value="1"/>
</dbReference>
<gene>
    <name evidence="2" type="ORF">B0T10DRAFT_557921</name>
</gene>
<dbReference type="Gene3D" id="3.30.70.1990">
    <property type="match status" value="1"/>
</dbReference>
<evidence type="ECO:0000313" key="3">
    <source>
        <dbReference type="Proteomes" id="UP000777438"/>
    </source>
</evidence>
<feature type="signal peptide" evidence="1">
    <location>
        <begin position="1"/>
        <end position="21"/>
    </location>
</feature>
<dbReference type="Proteomes" id="UP000777438">
    <property type="component" value="Unassembled WGS sequence"/>
</dbReference>
<feature type="chain" id="PRO_5040169053" evidence="1">
    <location>
        <begin position="22"/>
        <end position="476"/>
    </location>
</feature>
<evidence type="ECO:0000256" key="1">
    <source>
        <dbReference type="SAM" id="SignalP"/>
    </source>
</evidence>
<sequence>MKSVVTLSLVAAGLCVKFAAAVPGSEQLPARGPYGSSPSETLRRDVVVIGGGSSGAYAATKLQRMGKSVVVVERHDVFGGHTSSYHVPGTNKTIDYGVQGYGDEKVIREHFASFDIPLEQLPLSETSFGTSNYVDFRNGRVVPNFTFSTHLEDFKNQSIKYPYLYYSTRLPTPVPKDFLLPFRDFLAKYGLEDTAYNFYYNLEGFGDLLSQTTLYVLKYFNREYLAVLDPDYKGALVTARRYNQELYVKSQQLIGDNALVSSRALSATRNKHGVTVLVQTPNGLKTIAAKKLLVAMPPLLSNMVPLALDDSEHSLFSRFAAMGWYVGLVRASGLPAGFAYQNTRPDTLHNLPKLPALYQMSPTEVPDTYLVRYGSSTYLDDSVVKADIVRTFNRVRGAVLGKKANGLEPAELLVYSSHWPFNLHVSSEDIAKGFYNKLDDLQGYRNTWYTGAAIVSHATGALWNFTDHLVDRMYKD</sequence>
<dbReference type="Pfam" id="PF13450">
    <property type="entry name" value="NAD_binding_8"/>
    <property type="match status" value="1"/>
</dbReference>
<keyword evidence="1" id="KW-0732">Signal</keyword>
<reference evidence="2 3" key="1">
    <citation type="journal article" date="2021" name="Nat. Commun.">
        <title>Genetic determinants of endophytism in the Arabidopsis root mycobiome.</title>
        <authorList>
            <person name="Mesny F."/>
            <person name="Miyauchi S."/>
            <person name="Thiergart T."/>
            <person name="Pickel B."/>
            <person name="Atanasova L."/>
            <person name="Karlsson M."/>
            <person name="Huettel B."/>
            <person name="Barry K.W."/>
            <person name="Haridas S."/>
            <person name="Chen C."/>
            <person name="Bauer D."/>
            <person name="Andreopoulos W."/>
            <person name="Pangilinan J."/>
            <person name="LaButti K."/>
            <person name="Riley R."/>
            <person name="Lipzen A."/>
            <person name="Clum A."/>
            <person name="Drula E."/>
            <person name="Henrissat B."/>
            <person name="Kohler A."/>
            <person name="Grigoriev I.V."/>
            <person name="Martin F.M."/>
            <person name="Hacquard S."/>
        </authorList>
    </citation>
    <scope>NUCLEOTIDE SEQUENCE [LARGE SCALE GENOMIC DNA]</scope>
    <source>
        <strain evidence="2 3">MPI-CAGE-CH-0241</strain>
    </source>
</reference>
<accession>A0A9P8WBW2</accession>
<dbReference type="SUPFAM" id="SSF51905">
    <property type="entry name" value="FAD/NAD(P)-binding domain"/>
    <property type="match status" value="1"/>
</dbReference>
<dbReference type="OrthoDB" id="68575at2759"/>
<name>A0A9P8WBW2_9HYPO</name>